<accession>U4L550</accession>
<evidence type="ECO:0000313" key="1">
    <source>
        <dbReference type="EMBL" id="CCX11040.1"/>
    </source>
</evidence>
<gene>
    <name evidence="1" type="ORF">PCON_10634</name>
</gene>
<dbReference type="Proteomes" id="UP000018144">
    <property type="component" value="Unassembled WGS sequence"/>
</dbReference>
<dbReference type="AlphaFoldDB" id="U4L550"/>
<sequence length="54" mass="6356">MPPVNAYASMIGQRRQYEPLTTIQSRRMIFTPRKQPQYQCLEDPMLSDKKGARK</sequence>
<organism evidence="1 2">
    <name type="scientific">Pyronema omphalodes (strain CBS 100304)</name>
    <name type="common">Pyronema confluens</name>
    <dbReference type="NCBI Taxonomy" id="1076935"/>
    <lineage>
        <taxon>Eukaryota</taxon>
        <taxon>Fungi</taxon>
        <taxon>Dikarya</taxon>
        <taxon>Ascomycota</taxon>
        <taxon>Pezizomycotina</taxon>
        <taxon>Pezizomycetes</taxon>
        <taxon>Pezizales</taxon>
        <taxon>Pyronemataceae</taxon>
        <taxon>Pyronema</taxon>
    </lineage>
</organism>
<name>U4L550_PYROM</name>
<dbReference type="EMBL" id="HF935586">
    <property type="protein sequence ID" value="CCX11040.1"/>
    <property type="molecule type" value="Genomic_DNA"/>
</dbReference>
<keyword evidence="2" id="KW-1185">Reference proteome</keyword>
<protein>
    <submittedName>
        <fullName evidence="1">Uncharacterized protein</fullName>
    </submittedName>
</protein>
<reference evidence="1 2" key="1">
    <citation type="journal article" date="2013" name="PLoS Genet.">
        <title>The genome and development-dependent transcriptomes of Pyronema confluens: a window into fungal evolution.</title>
        <authorList>
            <person name="Traeger S."/>
            <person name="Altegoer F."/>
            <person name="Freitag M."/>
            <person name="Gabaldon T."/>
            <person name="Kempken F."/>
            <person name="Kumar A."/>
            <person name="Marcet-Houben M."/>
            <person name="Poggeler S."/>
            <person name="Stajich J.E."/>
            <person name="Nowrousian M."/>
        </authorList>
    </citation>
    <scope>NUCLEOTIDE SEQUENCE [LARGE SCALE GENOMIC DNA]</scope>
    <source>
        <strain evidence="2">CBS 100304</strain>
        <tissue evidence="1">Vegetative mycelium</tissue>
    </source>
</reference>
<evidence type="ECO:0000313" key="2">
    <source>
        <dbReference type="Proteomes" id="UP000018144"/>
    </source>
</evidence>
<proteinExistence type="predicted"/>